<dbReference type="InterPro" id="IPR054168">
    <property type="entry name" value="PG_1098_Fer"/>
</dbReference>
<dbReference type="SUPFAM" id="SSF53335">
    <property type="entry name" value="S-adenosyl-L-methionine-dependent methyltransferases"/>
    <property type="match status" value="1"/>
</dbReference>
<comment type="caution">
    <text evidence="3">The sequence shown here is derived from an EMBL/GenBank/DDBJ whole genome shotgun (WGS) entry which is preliminary data.</text>
</comment>
<dbReference type="Gene3D" id="1.10.10.1110">
    <property type="entry name" value="Methyltransferase PG1098, N-terminal domain"/>
    <property type="match status" value="1"/>
</dbReference>
<dbReference type="AlphaFoldDB" id="A0A5C7BC56"/>
<protein>
    <submittedName>
        <fullName evidence="3">Class I SAM-dependent methyltransferase</fullName>
    </submittedName>
</protein>
<feature type="domain" description="THUMP-like" evidence="1">
    <location>
        <begin position="322"/>
        <end position="391"/>
    </location>
</feature>
<sequence length="392" mass="44898">MNTDILNSEIQKFISNNINTEVSSILLKGTHFSKVTTKEIIEQIEAKVKCKKKLPTWFSSEKIYYPNKLNIEQTSSEITAEYKSKLFTGKSILDITGGFGVDCLYFSRHFKEVTYCDIDEELSAIVAYNYTQLQVKNIKTVNSSGIDYLLSKKDKYDWVYIDPSRRHKSKGKVFFLKECLPNVPLHLETLFKRTNNIAIKTSPLLDLSIGISELKHVKDIHIIAVKNEVKELIWILENDFKGEITVKTANIVNNSVEVFNFKLMNEATHHAILSHPLHFLYEPNAAILKSGAFNSVSKQLKISKIHQHSHLYTSNEHLIFPGRSFTIESIVDYSKKNIKSLKISQANITTRNFPETVQNLRKKYSIKDGGHTYLFFTTNLLGVKLVIICNKL</sequence>
<dbReference type="InterPro" id="IPR029063">
    <property type="entry name" value="SAM-dependent_MTases_sf"/>
</dbReference>
<feature type="domain" description="PG-1098 ferredoxin-like" evidence="2">
    <location>
        <begin position="279"/>
        <end position="321"/>
    </location>
</feature>
<dbReference type="CDD" id="cd02440">
    <property type="entry name" value="AdoMet_MTases"/>
    <property type="match status" value="1"/>
</dbReference>
<dbReference type="EMBL" id="VOSB01000001">
    <property type="protein sequence ID" value="TXE20405.1"/>
    <property type="molecule type" value="Genomic_DNA"/>
</dbReference>
<name>A0A5C7BC56_9FLAO</name>
<evidence type="ECO:0000259" key="2">
    <source>
        <dbReference type="Pfam" id="PF22013"/>
    </source>
</evidence>
<organism evidence="3 4">
    <name type="scientific">Psychroserpens burtonensis</name>
    <dbReference type="NCBI Taxonomy" id="49278"/>
    <lineage>
        <taxon>Bacteria</taxon>
        <taxon>Pseudomonadati</taxon>
        <taxon>Bacteroidota</taxon>
        <taxon>Flavobacteriia</taxon>
        <taxon>Flavobacteriales</taxon>
        <taxon>Flavobacteriaceae</taxon>
        <taxon>Psychroserpens</taxon>
    </lineage>
</organism>
<dbReference type="Pfam" id="PF03602">
    <property type="entry name" value="Cons_hypoth95"/>
    <property type="match status" value="1"/>
</dbReference>
<dbReference type="InterPro" id="IPR041497">
    <property type="entry name" value="Thump-like"/>
</dbReference>
<dbReference type="GO" id="GO:0008168">
    <property type="term" value="F:methyltransferase activity"/>
    <property type="evidence" value="ECO:0007669"/>
    <property type="project" value="UniProtKB-KW"/>
</dbReference>
<keyword evidence="3" id="KW-0489">Methyltransferase</keyword>
<accession>A0A5C7BC56</accession>
<dbReference type="Pfam" id="PF22013">
    <property type="entry name" value="PG_1098_Fer"/>
    <property type="match status" value="1"/>
</dbReference>
<dbReference type="OrthoDB" id="1000417at2"/>
<evidence type="ECO:0000259" key="1">
    <source>
        <dbReference type="Pfam" id="PF18096"/>
    </source>
</evidence>
<dbReference type="Gene3D" id="3.40.50.150">
    <property type="entry name" value="Vaccinia Virus protein VP39"/>
    <property type="match status" value="1"/>
</dbReference>
<reference evidence="3 4" key="1">
    <citation type="submission" date="2019-08" db="EMBL/GenBank/DDBJ databases">
        <title>Genome of Psychroserpens burtonensis ACAM 167.</title>
        <authorList>
            <person name="Bowman J.P."/>
        </authorList>
    </citation>
    <scope>NUCLEOTIDE SEQUENCE [LARGE SCALE GENOMIC DNA]</scope>
    <source>
        <strain evidence="3 4">ACAM 167</strain>
    </source>
</reference>
<dbReference type="STRING" id="1123037.GCA_000425305_00556"/>
<evidence type="ECO:0000313" key="4">
    <source>
        <dbReference type="Proteomes" id="UP000321938"/>
    </source>
</evidence>
<evidence type="ECO:0000313" key="3">
    <source>
        <dbReference type="EMBL" id="TXE20405.1"/>
    </source>
</evidence>
<dbReference type="GO" id="GO:0032259">
    <property type="term" value="P:methylation"/>
    <property type="evidence" value="ECO:0007669"/>
    <property type="project" value="UniProtKB-KW"/>
</dbReference>
<dbReference type="Pfam" id="PF18096">
    <property type="entry name" value="Thump_like"/>
    <property type="match status" value="1"/>
</dbReference>
<gene>
    <name evidence="3" type="ORF">ES692_01050</name>
</gene>
<dbReference type="Proteomes" id="UP000321938">
    <property type="component" value="Unassembled WGS sequence"/>
</dbReference>
<keyword evidence="3" id="KW-0808">Transferase</keyword>
<keyword evidence="4" id="KW-1185">Reference proteome</keyword>
<dbReference type="RefSeq" id="WP_028870813.1">
    <property type="nucleotide sequence ID" value="NZ_VOSB01000001.1"/>
</dbReference>
<proteinExistence type="predicted"/>